<organism evidence="1 2">
    <name type="scientific">Rangifer tarandus platyrhynchus</name>
    <name type="common">Svalbard reindeer</name>
    <dbReference type="NCBI Taxonomy" id="3082113"/>
    <lineage>
        <taxon>Eukaryota</taxon>
        <taxon>Metazoa</taxon>
        <taxon>Chordata</taxon>
        <taxon>Craniata</taxon>
        <taxon>Vertebrata</taxon>
        <taxon>Euteleostomi</taxon>
        <taxon>Mammalia</taxon>
        <taxon>Eutheria</taxon>
        <taxon>Laurasiatheria</taxon>
        <taxon>Artiodactyla</taxon>
        <taxon>Ruminantia</taxon>
        <taxon>Pecora</taxon>
        <taxon>Cervidae</taxon>
        <taxon>Odocoileinae</taxon>
        <taxon>Rangifer</taxon>
    </lineage>
</organism>
<proteinExistence type="predicted"/>
<gene>
    <name evidence="1" type="ORF">MRATA1EN1_LOCUS9103</name>
</gene>
<reference evidence="1" key="1">
    <citation type="submission" date="2023-04" db="EMBL/GenBank/DDBJ databases">
        <authorList>
            <consortium name="ELIXIR-Norway"/>
        </authorList>
    </citation>
    <scope>NUCLEOTIDE SEQUENCE [LARGE SCALE GENOMIC DNA]</scope>
</reference>
<keyword evidence="2" id="KW-1185">Reference proteome</keyword>
<protein>
    <submittedName>
        <fullName evidence="1">Uncharacterized protein</fullName>
    </submittedName>
</protein>
<dbReference type="EMBL" id="OX459938">
    <property type="protein sequence ID" value="CAI9160141.1"/>
    <property type="molecule type" value="Genomic_DNA"/>
</dbReference>
<accession>A0ABN8YJT1</accession>
<dbReference type="Proteomes" id="UP001176941">
    <property type="component" value="Chromosome 2"/>
</dbReference>
<evidence type="ECO:0000313" key="2">
    <source>
        <dbReference type="Proteomes" id="UP001176941"/>
    </source>
</evidence>
<name>A0ABN8YJT1_RANTA</name>
<evidence type="ECO:0000313" key="1">
    <source>
        <dbReference type="EMBL" id="CAI9160141.1"/>
    </source>
</evidence>
<sequence>MSVCTSTNFETKVCRFYLTCLTFYVKALKGPQKARIMKQMIIYSLLYFFRIKHICIKIKPKIYFPFPLVINTKINLSRFCERFCQPVSQNIAPHMYLRKAVKKNCGIFFSTTLKSLLRV</sequence>